<evidence type="ECO:0000313" key="1">
    <source>
        <dbReference type="EMBL" id="SDM66052.1"/>
    </source>
</evidence>
<keyword evidence="2" id="KW-1185">Reference proteome</keyword>
<dbReference type="STRING" id="192904.SAMN04488514_11274"/>
<dbReference type="EMBL" id="FNGV01000012">
    <property type="protein sequence ID" value="SDM66052.1"/>
    <property type="molecule type" value="Genomic_DNA"/>
</dbReference>
<dbReference type="OrthoDB" id="894023at2"/>
<dbReference type="RefSeq" id="WP_089893394.1">
    <property type="nucleotide sequence ID" value="NZ_FNGV01000012.1"/>
</dbReference>
<dbReference type="AlphaFoldDB" id="A0A1G9V1F0"/>
<protein>
    <submittedName>
        <fullName evidence="1">Uncharacterized protein</fullName>
    </submittedName>
</protein>
<proteinExistence type="predicted"/>
<reference evidence="1 2" key="1">
    <citation type="submission" date="2016-10" db="EMBL/GenBank/DDBJ databases">
        <authorList>
            <person name="de Groot N.N."/>
        </authorList>
    </citation>
    <scope>NUCLEOTIDE SEQUENCE [LARGE SCALE GENOMIC DNA]</scope>
    <source>
        <strain evidence="1 2">DSM 19886</strain>
    </source>
</reference>
<gene>
    <name evidence="1" type="ORF">SAMN04488514_11274</name>
</gene>
<evidence type="ECO:0000313" key="2">
    <source>
        <dbReference type="Proteomes" id="UP000199440"/>
    </source>
</evidence>
<organism evidence="1 2">
    <name type="scientific">Kriegella aquimaris</name>
    <dbReference type="NCBI Taxonomy" id="192904"/>
    <lineage>
        <taxon>Bacteria</taxon>
        <taxon>Pseudomonadati</taxon>
        <taxon>Bacteroidota</taxon>
        <taxon>Flavobacteriia</taxon>
        <taxon>Flavobacteriales</taxon>
        <taxon>Flavobacteriaceae</taxon>
        <taxon>Kriegella</taxon>
    </lineage>
</organism>
<dbReference type="Proteomes" id="UP000199440">
    <property type="component" value="Unassembled WGS sequence"/>
</dbReference>
<accession>A0A1G9V1F0</accession>
<name>A0A1G9V1F0_9FLAO</name>
<sequence>MNWYKPDDRWKIWNIKSKDDFVEKFVVEGKFHSKVPSDIVEAFKTATYLMAHAFFYYPIYDEAMSKILLVMEMAVKLKAKELEIDLKSPPNKKGDVYDKKLYKVIEEICERKYLTFLQPEFDRARVMRNSRMHPNEHTIMGAMGFTNGNAMLFVNIINKLFLSEEDLNYNMIKYDELSAKISKFKQGLFRLDFEFGPILITTIYDFKYLKHKESEILLLYVQPILNNFKENIENYNYEVLVLALKEFELKGHKLKGMGINNKPINIYPNQKQENIVVWESFLQEYDKVNSDNITQFQIQTSRMALWRYEELIYENFWD</sequence>